<dbReference type="PANTHER" id="PTHR33142:SF48">
    <property type="entry name" value="CYCLIN-DEPENDENT PROTEIN KINASE INHIBITOR SMR15"/>
    <property type="match status" value="1"/>
</dbReference>
<name>A0A9R0J2F9_SPIOL</name>
<dbReference type="PANTHER" id="PTHR33142">
    <property type="entry name" value="CYCLIN-DEPENDENT PROTEIN KINASE INHIBITOR SMR13"/>
    <property type="match status" value="1"/>
</dbReference>
<sequence length="112" mass="12514">MRFSSEKKSANWVTNTPLRAPLKPIYTGGGRSIDEDQRENTTSSSVPTTPTSEGSRIPSKLPCPPPPRKRKPSSSKQLRCKNINKLCSGKREFFITPTDLEAVFIRRHNIGC</sequence>
<feature type="compositionally biased region" description="Low complexity" evidence="3">
    <location>
        <begin position="41"/>
        <end position="60"/>
    </location>
</feature>
<dbReference type="GeneID" id="110799216"/>
<dbReference type="InterPro" id="IPR040389">
    <property type="entry name" value="SMR"/>
</dbReference>
<proteinExistence type="predicted"/>
<dbReference type="OrthoDB" id="10594025at2759"/>
<reference evidence="4" key="1">
    <citation type="journal article" date="2021" name="Nat. Commun.">
        <title>Genomic analyses provide insights into spinach domestication and the genetic basis of agronomic traits.</title>
        <authorList>
            <person name="Cai X."/>
            <person name="Sun X."/>
            <person name="Xu C."/>
            <person name="Sun H."/>
            <person name="Wang X."/>
            <person name="Ge C."/>
            <person name="Zhang Z."/>
            <person name="Wang Q."/>
            <person name="Fei Z."/>
            <person name="Jiao C."/>
            <person name="Wang Q."/>
        </authorList>
    </citation>
    <scope>NUCLEOTIDE SEQUENCE [LARGE SCALE GENOMIC DNA]</scope>
    <source>
        <strain evidence="4">cv. Varoflay</strain>
    </source>
</reference>
<keyword evidence="4" id="KW-1185">Reference proteome</keyword>
<dbReference type="GO" id="GO:0004860">
    <property type="term" value="F:protein kinase inhibitor activity"/>
    <property type="evidence" value="ECO:0007669"/>
    <property type="project" value="UniProtKB-KW"/>
</dbReference>
<dbReference type="KEGG" id="soe:110799216"/>
<feature type="region of interest" description="Disordered" evidence="3">
    <location>
        <begin position="1"/>
        <end position="77"/>
    </location>
</feature>
<keyword evidence="1 5" id="KW-0649">Protein kinase inhibitor</keyword>
<reference evidence="5" key="2">
    <citation type="submission" date="2025-08" db="UniProtKB">
        <authorList>
            <consortium name="RefSeq"/>
        </authorList>
    </citation>
    <scope>IDENTIFICATION</scope>
    <source>
        <tissue evidence="5">Leaf</tissue>
    </source>
</reference>
<evidence type="ECO:0000256" key="1">
    <source>
        <dbReference type="ARBA" id="ARBA00023013"/>
    </source>
</evidence>
<evidence type="ECO:0000256" key="2">
    <source>
        <dbReference type="ARBA" id="ARBA00023306"/>
    </source>
</evidence>
<dbReference type="RefSeq" id="XP_021860127.1">
    <property type="nucleotide sequence ID" value="XM_022004435.2"/>
</dbReference>
<accession>A0A9R0J2F9</accession>
<protein>
    <submittedName>
        <fullName evidence="5">Cyclin-dependent protein kinase inhibitor SMR15</fullName>
    </submittedName>
</protein>
<gene>
    <name evidence="5" type="primary">LOC110799216</name>
</gene>
<organism evidence="4 5">
    <name type="scientific">Spinacia oleracea</name>
    <name type="common">Spinach</name>
    <dbReference type="NCBI Taxonomy" id="3562"/>
    <lineage>
        <taxon>Eukaryota</taxon>
        <taxon>Viridiplantae</taxon>
        <taxon>Streptophyta</taxon>
        <taxon>Embryophyta</taxon>
        <taxon>Tracheophyta</taxon>
        <taxon>Spermatophyta</taxon>
        <taxon>Magnoliopsida</taxon>
        <taxon>eudicotyledons</taxon>
        <taxon>Gunneridae</taxon>
        <taxon>Pentapetalae</taxon>
        <taxon>Caryophyllales</taxon>
        <taxon>Chenopodiaceae</taxon>
        <taxon>Chenopodioideae</taxon>
        <taxon>Anserineae</taxon>
        <taxon>Spinacia</taxon>
    </lineage>
</organism>
<evidence type="ECO:0000313" key="4">
    <source>
        <dbReference type="Proteomes" id="UP000813463"/>
    </source>
</evidence>
<keyword evidence="2" id="KW-0131">Cell cycle</keyword>
<dbReference type="Proteomes" id="UP000813463">
    <property type="component" value="Chromosome 1"/>
</dbReference>
<dbReference type="AlphaFoldDB" id="A0A9R0J2F9"/>
<evidence type="ECO:0000256" key="3">
    <source>
        <dbReference type="SAM" id="MobiDB-lite"/>
    </source>
</evidence>
<dbReference type="GO" id="GO:0032875">
    <property type="term" value="P:regulation of DNA endoreduplication"/>
    <property type="evidence" value="ECO:0007669"/>
    <property type="project" value="InterPro"/>
</dbReference>
<evidence type="ECO:0000313" key="5">
    <source>
        <dbReference type="RefSeq" id="XP_021860127.1"/>
    </source>
</evidence>